<proteinExistence type="predicted"/>
<feature type="region of interest" description="Disordered" evidence="1">
    <location>
        <begin position="112"/>
        <end position="153"/>
    </location>
</feature>
<evidence type="ECO:0000313" key="2">
    <source>
        <dbReference type="EMBL" id="KAE9025392.1"/>
    </source>
</evidence>
<feature type="compositionally biased region" description="Low complexity" evidence="1">
    <location>
        <begin position="121"/>
        <end position="143"/>
    </location>
</feature>
<evidence type="ECO:0000256" key="1">
    <source>
        <dbReference type="SAM" id="MobiDB-lite"/>
    </source>
</evidence>
<comment type="caution">
    <text evidence="2">The sequence shown here is derived from an EMBL/GenBank/DDBJ whole genome shotgun (WGS) entry which is preliminary data.</text>
</comment>
<name>A0A6A3M1R8_9STRA</name>
<gene>
    <name evidence="2" type="ORF">PF011_g3052</name>
</gene>
<evidence type="ECO:0000313" key="3">
    <source>
        <dbReference type="Proteomes" id="UP000460718"/>
    </source>
</evidence>
<accession>A0A6A3M1R8</accession>
<dbReference type="EMBL" id="QXFW01000098">
    <property type="protein sequence ID" value="KAE9025392.1"/>
    <property type="molecule type" value="Genomic_DNA"/>
</dbReference>
<dbReference type="Proteomes" id="UP000460718">
    <property type="component" value="Unassembled WGS sequence"/>
</dbReference>
<protein>
    <submittedName>
        <fullName evidence="2">Uncharacterized protein</fullName>
    </submittedName>
</protein>
<reference evidence="2 3" key="1">
    <citation type="submission" date="2018-09" db="EMBL/GenBank/DDBJ databases">
        <title>Genomic investigation of the strawberry pathogen Phytophthora fragariae indicates pathogenicity is determined by transcriptional variation in three key races.</title>
        <authorList>
            <person name="Adams T.M."/>
            <person name="Armitage A.D."/>
            <person name="Sobczyk M.K."/>
            <person name="Bates H.J."/>
            <person name="Dunwell J.M."/>
            <person name="Nellist C.F."/>
            <person name="Harrison R.J."/>
        </authorList>
    </citation>
    <scope>NUCLEOTIDE SEQUENCE [LARGE SCALE GENOMIC DNA]</scope>
    <source>
        <strain evidence="2 3">SCRP245</strain>
    </source>
</reference>
<organism evidence="2 3">
    <name type="scientific">Phytophthora fragariae</name>
    <dbReference type="NCBI Taxonomy" id="53985"/>
    <lineage>
        <taxon>Eukaryota</taxon>
        <taxon>Sar</taxon>
        <taxon>Stramenopiles</taxon>
        <taxon>Oomycota</taxon>
        <taxon>Peronosporomycetes</taxon>
        <taxon>Peronosporales</taxon>
        <taxon>Peronosporaceae</taxon>
        <taxon>Phytophthora</taxon>
    </lineage>
</organism>
<sequence>MDLLIDDYDARIFRYYEDFNRIVEDNGLQGLIGADNEDDAGYKSRMKSRCRLLTENLQPPVLKPQIMRVIDLKRRDCKSDEVVLFDLILEHAKMQQRFHRMSQDYAAKQDPRIIKGDRKPQQTGTTKTATTPAAAPVSPPASTSFGTKRAPWSPRSPPVDGCLLCKGRHWLKDCPIATYSQQRKDARRKFSEAKEQRSGALRSKAARYATAAGSVRINGLLEMAYSPGTGANQSIVPRDVVD</sequence>
<dbReference type="AlphaFoldDB" id="A0A6A3M1R8"/>